<accession>A0AC34R6F0</accession>
<evidence type="ECO:0000313" key="2">
    <source>
        <dbReference type="WBParaSite" id="JU765_v2.g3817.t1"/>
    </source>
</evidence>
<organism evidence="1 2">
    <name type="scientific">Panagrolaimus sp. JU765</name>
    <dbReference type="NCBI Taxonomy" id="591449"/>
    <lineage>
        <taxon>Eukaryota</taxon>
        <taxon>Metazoa</taxon>
        <taxon>Ecdysozoa</taxon>
        <taxon>Nematoda</taxon>
        <taxon>Chromadorea</taxon>
        <taxon>Rhabditida</taxon>
        <taxon>Tylenchina</taxon>
        <taxon>Panagrolaimomorpha</taxon>
        <taxon>Panagrolaimoidea</taxon>
        <taxon>Panagrolaimidae</taxon>
        <taxon>Panagrolaimus</taxon>
    </lineage>
</organism>
<evidence type="ECO:0000313" key="1">
    <source>
        <dbReference type="Proteomes" id="UP000887576"/>
    </source>
</evidence>
<proteinExistence type="predicted"/>
<reference evidence="2" key="1">
    <citation type="submission" date="2022-11" db="UniProtKB">
        <authorList>
            <consortium name="WormBaseParasite"/>
        </authorList>
    </citation>
    <scope>IDENTIFICATION</scope>
</reference>
<protein>
    <submittedName>
        <fullName evidence="2">Uncharacterized protein</fullName>
    </submittedName>
</protein>
<dbReference type="WBParaSite" id="JU765_v2.g3817.t1">
    <property type="protein sequence ID" value="JU765_v2.g3817.t1"/>
    <property type="gene ID" value="JU765_v2.g3817"/>
</dbReference>
<name>A0AC34R6F0_9BILA</name>
<sequence length="247" mass="25526">MKVLLVAGLFAFLSVGLGQNPILQAAPNPQSNVQVNDKSTVIEKSSTIESVIGLDGGLTDPVLGLNDTMDGGNGTEATTSLPVIFIPGLPTENSTEDAANVTTIEVMPTGNSTTLESSTPEAVVTEDMPPANSSSTEMPPTQAPEQVNSTEGGDPMPTEGENSTAPSVETPEVVPPSQETPQPDMPTEAPPTTANVPEPSSEPDDNGNYDTPPETSPDAEQRSNDAVTPFNVVQSVVVLVASMMTIL</sequence>
<dbReference type="Proteomes" id="UP000887576">
    <property type="component" value="Unplaced"/>
</dbReference>